<sequence length="372" mass="38717">MSACALALPSIGAEEAVARQRLGAGVELPFDVAGQAGRLALTLGNGPTGATPCAIECAHGAFTLGEPGAVLSLFGECPVVLPAEPGADDEWFWSLFHQTLSEALRQAFGFLKPLTAAGGGGIACRLEVRLGVACVVSHLDIPGQTLLGLLDAAPWQRRVAPWAEHVVLRVPLLVGHLALAAGQLAALRPGDVVIPETHLFDSSGQGLVRLGRHCLQVRVHSHAAPLHLTVLALEETDMSTTADTDILTPEWDDTARYTPDDQAPEAFDPAGLDPVQAGIDAEAEDAATAPPLAADLRERFDDLPLALTVRCGHLSLTLGELRNLAPGAVLQVQGVAAGAGSLFHGERPLAHGELVEVDGRLGLQIVRVDVAG</sequence>
<dbReference type="InterPro" id="IPR001543">
    <property type="entry name" value="FliN-like_C"/>
</dbReference>
<dbReference type="EMBL" id="JAUQOP010000002">
    <property type="protein sequence ID" value="MDO7895760.1"/>
    <property type="molecule type" value="Genomic_DNA"/>
</dbReference>
<evidence type="ECO:0000259" key="2">
    <source>
        <dbReference type="Pfam" id="PF01052"/>
    </source>
</evidence>
<keyword evidence="3" id="KW-0282">Flagellum</keyword>
<evidence type="ECO:0000313" key="3">
    <source>
        <dbReference type="EMBL" id="MDO7895760.1"/>
    </source>
</evidence>
<dbReference type="Pfam" id="PF01052">
    <property type="entry name" value="FliMN_C"/>
    <property type="match status" value="1"/>
</dbReference>
<name>A0ABT9BT79_9PSED</name>
<gene>
    <name evidence="3" type="ORF">Q6A48_02540</name>
</gene>
<accession>A0ABT9BT79</accession>
<reference evidence="3 4" key="1">
    <citation type="submission" date="2023-07" db="EMBL/GenBank/DDBJ databases">
        <title>Identification of four novel Pseudomonas species associated with bacterial leaf spot of cucurbits.</title>
        <authorList>
            <person name="Fullem K.R."/>
        </authorList>
    </citation>
    <scope>NUCLEOTIDE SEQUENCE [LARGE SCALE GENOMIC DNA]</scope>
    <source>
        <strain evidence="3 4">K18</strain>
    </source>
</reference>
<keyword evidence="3" id="KW-0969">Cilium</keyword>
<dbReference type="InterPro" id="IPR036429">
    <property type="entry name" value="SpoA-like_sf"/>
</dbReference>
<dbReference type="PRINTS" id="PR00956">
    <property type="entry name" value="FLGMOTORFLIN"/>
</dbReference>
<dbReference type="RefSeq" id="WP_304551721.1">
    <property type="nucleotide sequence ID" value="NZ_JAUQOP010000002.1"/>
</dbReference>
<evidence type="ECO:0000256" key="1">
    <source>
        <dbReference type="ARBA" id="ARBA00009226"/>
    </source>
</evidence>
<dbReference type="Gene3D" id="2.30.330.10">
    <property type="entry name" value="SpoA-like"/>
    <property type="match status" value="1"/>
</dbReference>
<organism evidence="3 4">
    <name type="scientific">Pseudomonas citrulli</name>
    <dbReference type="NCBI Taxonomy" id="3064347"/>
    <lineage>
        <taxon>Bacteria</taxon>
        <taxon>Pseudomonadati</taxon>
        <taxon>Pseudomonadota</taxon>
        <taxon>Gammaproteobacteria</taxon>
        <taxon>Pseudomonadales</taxon>
        <taxon>Pseudomonadaceae</taxon>
        <taxon>Pseudomonas</taxon>
    </lineage>
</organism>
<dbReference type="Proteomes" id="UP001228019">
    <property type="component" value="Unassembled WGS sequence"/>
</dbReference>
<comment type="caution">
    <text evidence="3">The sequence shown here is derived from an EMBL/GenBank/DDBJ whole genome shotgun (WGS) entry which is preliminary data.</text>
</comment>
<keyword evidence="3" id="KW-0966">Cell projection</keyword>
<proteinExistence type="inferred from homology"/>
<keyword evidence="4" id="KW-1185">Reference proteome</keyword>
<evidence type="ECO:0000313" key="4">
    <source>
        <dbReference type="Proteomes" id="UP001228019"/>
    </source>
</evidence>
<protein>
    <submittedName>
        <fullName evidence="3">FliM/FliN family flagellar motor switch protein</fullName>
    </submittedName>
</protein>
<dbReference type="SUPFAM" id="SSF101801">
    <property type="entry name" value="Surface presentation of antigens (SPOA)"/>
    <property type="match status" value="1"/>
</dbReference>
<dbReference type="InterPro" id="IPR001172">
    <property type="entry name" value="FliN_T3SS_HrcQb"/>
</dbReference>
<feature type="domain" description="Flagellar motor switch protein FliN-like C-terminal" evidence="2">
    <location>
        <begin position="299"/>
        <end position="368"/>
    </location>
</feature>
<comment type="similarity">
    <text evidence="1">Belongs to the FliN/MopA/SpaO family.</text>
</comment>